<dbReference type="STRING" id="933944.AN215_12850"/>
<dbReference type="Pfam" id="PF00970">
    <property type="entry name" value="FAD_binding_6"/>
    <property type="match status" value="1"/>
</dbReference>
<dbReference type="AlphaFoldDB" id="A0A1E7JQ33"/>
<dbReference type="CDD" id="cd06217">
    <property type="entry name" value="FNR_iron_sulfur_binding_3"/>
    <property type="match status" value="1"/>
</dbReference>
<dbReference type="InterPro" id="IPR039261">
    <property type="entry name" value="FNR_nucleotide-bd"/>
</dbReference>
<comment type="caution">
    <text evidence="5">The sequence shown here is derived from an EMBL/GenBank/DDBJ whole genome shotgun (WGS) entry which is preliminary data.</text>
</comment>
<evidence type="ECO:0000313" key="6">
    <source>
        <dbReference type="Proteomes" id="UP000176087"/>
    </source>
</evidence>
<dbReference type="SUPFAM" id="SSF63380">
    <property type="entry name" value="Riboflavin synthase domain-like"/>
    <property type="match status" value="1"/>
</dbReference>
<comment type="cofactor">
    <cofactor evidence="1">
        <name>FAD</name>
        <dbReference type="ChEBI" id="CHEBI:57692"/>
    </cofactor>
</comment>
<dbReference type="PANTHER" id="PTHR47354">
    <property type="entry name" value="NADH OXIDOREDUCTASE HCR"/>
    <property type="match status" value="1"/>
</dbReference>
<evidence type="ECO:0000313" key="5">
    <source>
        <dbReference type="EMBL" id="OEU90370.1"/>
    </source>
</evidence>
<dbReference type="Proteomes" id="UP000176087">
    <property type="component" value="Unassembled WGS sequence"/>
</dbReference>
<dbReference type="PATRIC" id="fig|933944.5.peg.5631"/>
<evidence type="ECO:0000256" key="3">
    <source>
        <dbReference type="ARBA" id="ARBA00023014"/>
    </source>
</evidence>
<sequence length="256" mass="27454">MARTAVPGRLGQEGAGTGLRWRVATLVERRAENATASTLVLDVAGWPGHLAGQHVDVRLTAEDGYSAQRSYSLASAPGGQYVEITVQRVADGEVSPYLVDQLAVGDPVELRGPVGGWFVWQPGGTRPVLLIGGGSGVVPLMAMIRARRETADSTPFRLLHSVRSPAEGYYAAELTSGDPGLATDFLYTRTSPDGWPRRPGRIRQEDITAFAWPPQTEPMCYVCGPTGFVETTANLLVDLGHDPDRIRTERFGPSGG</sequence>
<name>A0A1E7JQ33_9ACTN</name>
<dbReference type="OrthoDB" id="5179582at2"/>
<dbReference type="InterPro" id="IPR001433">
    <property type="entry name" value="OxRdtase_FAD/NAD-bd"/>
</dbReference>
<keyword evidence="6" id="KW-1185">Reference proteome</keyword>
<dbReference type="EMBL" id="LJGT01000038">
    <property type="protein sequence ID" value="OEU90370.1"/>
    <property type="molecule type" value="Genomic_DNA"/>
</dbReference>
<dbReference type="InterPro" id="IPR017938">
    <property type="entry name" value="Riboflavin_synthase-like_b-brl"/>
</dbReference>
<dbReference type="PRINTS" id="PR00371">
    <property type="entry name" value="FPNCR"/>
</dbReference>
<dbReference type="Gene3D" id="2.40.30.10">
    <property type="entry name" value="Translation factors"/>
    <property type="match status" value="1"/>
</dbReference>
<feature type="domain" description="FAD-binding FR-type" evidence="4">
    <location>
        <begin position="19"/>
        <end position="120"/>
    </location>
</feature>
<dbReference type="SUPFAM" id="SSF52343">
    <property type="entry name" value="Ferredoxin reductase-like, C-terminal NADP-linked domain"/>
    <property type="match status" value="1"/>
</dbReference>
<dbReference type="InterPro" id="IPR001709">
    <property type="entry name" value="Flavoprot_Pyr_Nucl_cyt_Rdtase"/>
</dbReference>
<dbReference type="InterPro" id="IPR017927">
    <property type="entry name" value="FAD-bd_FR_type"/>
</dbReference>
<accession>A0A1E7JQ33</accession>
<keyword evidence="2" id="KW-0479">Metal-binding</keyword>
<dbReference type="PRINTS" id="PR00406">
    <property type="entry name" value="CYTB5RDTASE"/>
</dbReference>
<evidence type="ECO:0000256" key="1">
    <source>
        <dbReference type="ARBA" id="ARBA00001974"/>
    </source>
</evidence>
<organism evidence="5 6">
    <name type="scientific">Streptomyces abyssalis</name>
    <dbReference type="NCBI Taxonomy" id="933944"/>
    <lineage>
        <taxon>Bacteria</taxon>
        <taxon>Bacillati</taxon>
        <taxon>Actinomycetota</taxon>
        <taxon>Actinomycetes</taxon>
        <taxon>Kitasatosporales</taxon>
        <taxon>Streptomycetaceae</taxon>
        <taxon>Streptomyces</taxon>
    </lineage>
</organism>
<evidence type="ECO:0000259" key="4">
    <source>
        <dbReference type="PROSITE" id="PS51384"/>
    </source>
</evidence>
<dbReference type="GO" id="GO:0016491">
    <property type="term" value="F:oxidoreductase activity"/>
    <property type="evidence" value="ECO:0007669"/>
    <property type="project" value="InterPro"/>
</dbReference>
<dbReference type="PANTHER" id="PTHR47354:SF5">
    <property type="entry name" value="PROTEIN RFBI"/>
    <property type="match status" value="1"/>
</dbReference>
<dbReference type="GO" id="GO:0051537">
    <property type="term" value="F:2 iron, 2 sulfur cluster binding"/>
    <property type="evidence" value="ECO:0007669"/>
    <property type="project" value="UniProtKB-KW"/>
</dbReference>
<proteinExistence type="predicted"/>
<dbReference type="InterPro" id="IPR008333">
    <property type="entry name" value="Cbr1-like_FAD-bd_dom"/>
</dbReference>
<dbReference type="Gene3D" id="3.40.50.80">
    <property type="entry name" value="Nucleotide-binding domain of ferredoxin-NADP reductase (FNR) module"/>
    <property type="match status" value="1"/>
</dbReference>
<keyword evidence="2" id="KW-0408">Iron</keyword>
<gene>
    <name evidence="5" type="ORF">AN215_12850</name>
</gene>
<protein>
    <submittedName>
        <fullName evidence="5">Oxidoreductase</fullName>
    </submittedName>
</protein>
<evidence type="ECO:0000256" key="2">
    <source>
        <dbReference type="ARBA" id="ARBA00022714"/>
    </source>
</evidence>
<dbReference type="RefSeq" id="WP_070009232.1">
    <property type="nucleotide sequence ID" value="NZ_LJGS01000036.1"/>
</dbReference>
<dbReference type="InterPro" id="IPR050415">
    <property type="entry name" value="MRET"/>
</dbReference>
<keyword evidence="2" id="KW-0001">2Fe-2S</keyword>
<dbReference type="PROSITE" id="PS51384">
    <property type="entry name" value="FAD_FR"/>
    <property type="match status" value="1"/>
</dbReference>
<reference evidence="5 6" key="1">
    <citation type="journal article" date="2016" name="Front. Microbiol.">
        <title>Comparative Genomics Analysis of Streptomyces Species Reveals Their Adaptation to the Marine Environment and Their Diversity at the Genomic Level.</title>
        <authorList>
            <person name="Tian X."/>
            <person name="Zhang Z."/>
            <person name="Yang T."/>
            <person name="Chen M."/>
            <person name="Li J."/>
            <person name="Chen F."/>
            <person name="Yang J."/>
            <person name="Li W."/>
            <person name="Zhang B."/>
            <person name="Zhang Z."/>
            <person name="Wu J."/>
            <person name="Zhang C."/>
            <person name="Long L."/>
            <person name="Xiao J."/>
        </authorList>
    </citation>
    <scope>NUCLEOTIDE SEQUENCE [LARGE SCALE GENOMIC DNA]</scope>
    <source>
        <strain evidence="5 6">SCSIO 10390</strain>
    </source>
</reference>
<keyword evidence="3" id="KW-0411">Iron-sulfur</keyword>
<dbReference type="Pfam" id="PF00175">
    <property type="entry name" value="NAD_binding_1"/>
    <property type="match status" value="1"/>
</dbReference>